<protein>
    <recommendedName>
        <fullName evidence="4">SH3 domain-binding protein 5</fullName>
        <shortName evidence="4">SH3BP-5</shortName>
    </recommendedName>
</protein>
<comment type="subcellular location">
    <subcellularLocation>
        <location evidence="4">Cytoplasm</location>
    </subcellularLocation>
    <text evidence="4">Colocalizes with RAB11A on cytoplasmic vesicle membranes.</text>
</comment>
<dbReference type="Proteomes" id="UP000646548">
    <property type="component" value="Unassembled WGS sequence"/>
</dbReference>
<evidence type="ECO:0000256" key="6">
    <source>
        <dbReference type="SAM" id="MobiDB-lite"/>
    </source>
</evidence>
<proteinExistence type="inferred from homology"/>
<feature type="coiled-coil region" evidence="5">
    <location>
        <begin position="189"/>
        <end position="237"/>
    </location>
</feature>
<dbReference type="GO" id="GO:0017124">
    <property type="term" value="F:SH3 domain binding"/>
    <property type="evidence" value="ECO:0007669"/>
    <property type="project" value="UniProtKB-UniRule"/>
</dbReference>
<comment type="subunit">
    <text evidence="4">Interacts with GDP-bound and nucleotide-free forms of RAB11A.</text>
</comment>
<feature type="coiled-coil region" evidence="5">
    <location>
        <begin position="75"/>
        <end position="102"/>
    </location>
</feature>
<sequence length="295" mass="33289">MEPGGLRESPAGSGESDAGDWREVTPGVDEEGKPAGTEMTAAETVPKEAREEGEKQRNVVEHLNSPHEEELDPRIQQELEQLNEASAEINRLELLLDDARSSYRKILTESARKLNAQSSQLGSCIEKARPYYEARRLAKEAQQETQKAALSYERAVSMHTAAREMVYVAEQGLLADGTNTLDPTWQEMLNHATAKVNEAEEERVRSEREHMRVTHACQEAEARVQMLQKSLKRLIVKSKPYFELKAQFNHILEVKHTQMHDVNSFSQPLTPLTGCFCVCRSTKPKCCSWNSKSPK</sequence>
<keyword evidence="4" id="KW-0963">Cytoplasm</keyword>
<evidence type="ECO:0000256" key="5">
    <source>
        <dbReference type="SAM" id="Coils"/>
    </source>
</evidence>
<dbReference type="AlphaFoldDB" id="A0A834CCL7"/>
<comment type="domain">
    <text evidence="4">The N-terminal half of the protein mediates interaction with RAB11A and functions as guanine nucleotide exchange factor. Four long alpha-helices (interrupted by a central kink) assemble into coiled coils, giving rise to a 'V' shape.</text>
</comment>
<comment type="similarity">
    <text evidence="1 4">Belongs to the SH3BP5 family.</text>
</comment>
<name>A0A834CCL7_ORYME</name>
<keyword evidence="3 4" id="KW-0175">Coiled coil</keyword>
<evidence type="ECO:0000313" key="7">
    <source>
        <dbReference type="EMBL" id="KAF6729433.1"/>
    </source>
</evidence>
<evidence type="ECO:0000256" key="2">
    <source>
        <dbReference type="ARBA" id="ARBA00022658"/>
    </source>
</evidence>
<comment type="function">
    <text evidence="4">Functions as guanine nucleotide exchange factor (GEF) for RAB11A.</text>
</comment>
<keyword evidence="2 4" id="KW-0344">Guanine-nucleotide releasing factor</keyword>
<reference evidence="7" key="1">
    <citation type="journal article" name="BMC Genomics">
        <title>Long-read sequencing and de novo genome assembly of marine medaka (Oryzias melastigma).</title>
        <authorList>
            <person name="Liang P."/>
            <person name="Saqib H.S.A."/>
            <person name="Ni X."/>
            <person name="Shen Y."/>
        </authorList>
    </citation>
    <scope>NUCLEOTIDE SEQUENCE</scope>
    <source>
        <strain evidence="7">Bigg-433</strain>
    </source>
</reference>
<dbReference type="EMBL" id="WKFB01000254">
    <property type="protein sequence ID" value="KAF6729433.1"/>
    <property type="molecule type" value="Genomic_DNA"/>
</dbReference>
<evidence type="ECO:0000313" key="8">
    <source>
        <dbReference type="Proteomes" id="UP000646548"/>
    </source>
</evidence>
<evidence type="ECO:0000256" key="1">
    <source>
        <dbReference type="ARBA" id="ARBA00007796"/>
    </source>
</evidence>
<gene>
    <name evidence="7" type="ORF">FQA47_025649</name>
</gene>
<dbReference type="GO" id="GO:0005085">
    <property type="term" value="F:guanyl-nucleotide exchange factor activity"/>
    <property type="evidence" value="ECO:0007669"/>
    <property type="project" value="UniProtKB-UniRule"/>
</dbReference>
<feature type="region of interest" description="Disordered" evidence="6">
    <location>
        <begin position="1"/>
        <end position="59"/>
    </location>
</feature>
<evidence type="ECO:0000256" key="4">
    <source>
        <dbReference type="RuleBase" id="RU369054"/>
    </source>
</evidence>
<dbReference type="Pfam" id="PF05276">
    <property type="entry name" value="SH3BP5"/>
    <property type="match status" value="1"/>
</dbReference>
<dbReference type="GO" id="GO:0005737">
    <property type="term" value="C:cytoplasm"/>
    <property type="evidence" value="ECO:0007669"/>
    <property type="project" value="UniProtKB-SubCell"/>
</dbReference>
<dbReference type="PANTHER" id="PTHR19423">
    <property type="entry name" value="SH3 DOMAIN-BINDING PROTEIN 5"/>
    <property type="match status" value="1"/>
</dbReference>
<dbReference type="InterPro" id="IPR007940">
    <property type="entry name" value="SH3BP5"/>
</dbReference>
<accession>A0A834CCL7</accession>
<dbReference type="GO" id="GO:0004860">
    <property type="term" value="F:protein kinase inhibitor activity"/>
    <property type="evidence" value="ECO:0007669"/>
    <property type="project" value="TreeGrafter"/>
</dbReference>
<evidence type="ECO:0000256" key="3">
    <source>
        <dbReference type="ARBA" id="ARBA00023054"/>
    </source>
</evidence>
<comment type="caution">
    <text evidence="7">The sequence shown here is derived from an EMBL/GenBank/DDBJ whole genome shotgun (WGS) entry which is preliminary data.</text>
</comment>
<dbReference type="PANTHER" id="PTHR19423:SF8">
    <property type="entry name" value="SH3 DOMAIN-BINDING PROTEIN 5-LIKE"/>
    <property type="match status" value="1"/>
</dbReference>
<dbReference type="GO" id="GO:0035556">
    <property type="term" value="P:intracellular signal transduction"/>
    <property type="evidence" value="ECO:0007669"/>
    <property type="project" value="UniProtKB-UniRule"/>
</dbReference>
<organism evidence="7 8">
    <name type="scientific">Oryzias melastigma</name>
    <name type="common">Marine medaka</name>
    <dbReference type="NCBI Taxonomy" id="30732"/>
    <lineage>
        <taxon>Eukaryota</taxon>
        <taxon>Metazoa</taxon>
        <taxon>Chordata</taxon>
        <taxon>Craniata</taxon>
        <taxon>Vertebrata</taxon>
        <taxon>Euteleostomi</taxon>
        <taxon>Actinopterygii</taxon>
        <taxon>Neopterygii</taxon>
        <taxon>Teleostei</taxon>
        <taxon>Neoteleostei</taxon>
        <taxon>Acanthomorphata</taxon>
        <taxon>Ovalentaria</taxon>
        <taxon>Atherinomorphae</taxon>
        <taxon>Beloniformes</taxon>
        <taxon>Adrianichthyidae</taxon>
        <taxon>Oryziinae</taxon>
        <taxon>Oryzias</taxon>
    </lineage>
</organism>
<feature type="compositionally biased region" description="Basic and acidic residues" evidence="6">
    <location>
        <begin position="45"/>
        <end position="59"/>
    </location>
</feature>